<dbReference type="RefSeq" id="WP_168909089.1">
    <property type="nucleotide sequence ID" value="NZ_CP051428.1"/>
</dbReference>
<evidence type="ECO:0000256" key="1">
    <source>
        <dbReference type="SAM" id="MobiDB-lite"/>
    </source>
</evidence>
<feature type="region of interest" description="Disordered" evidence="1">
    <location>
        <begin position="1"/>
        <end position="26"/>
    </location>
</feature>
<proteinExistence type="predicted"/>
<reference evidence="2 3" key="1">
    <citation type="submission" date="2020-04" db="EMBL/GenBank/DDBJ databases">
        <title>Novel Paenibacillus strain UniB2 isolated from commercial digestive syrup.</title>
        <authorList>
            <person name="Thorat V."/>
            <person name="Kirdat K."/>
            <person name="Tiwarekar B."/>
            <person name="Yadav A."/>
        </authorList>
    </citation>
    <scope>NUCLEOTIDE SEQUENCE [LARGE SCALE GENOMIC DNA]</scope>
    <source>
        <strain evidence="2 3">UniB2</strain>
    </source>
</reference>
<gene>
    <name evidence="2" type="ORF">HGI30_19770</name>
</gene>
<organism evidence="2 3">
    <name type="scientific">Paenibacillus albicereus</name>
    <dbReference type="NCBI Taxonomy" id="2726185"/>
    <lineage>
        <taxon>Bacteria</taxon>
        <taxon>Bacillati</taxon>
        <taxon>Bacillota</taxon>
        <taxon>Bacilli</taxon>
        <taxon>Bacillales</taxon>
        <taxon>Paenibacillaceae</taxon>
        <taxon>Paenibacillus</taxon>
    </lineage>
</organism>
<accession>A0A6H2H1I5</accession>
<dbReference type="KEGG" id="palr:HGI30_19770"/>
<sequence length="203" mass="21731">MNPNYPSYYPPAPQRNTPAGAAQGSIFPGLGEGFPYNHLPAQSLFAPPPSLMPPSPAPSIGPLATLEGAALPAAAAAAEEKKSSLFSLDKLTELKGFVDRIGGLDGILGTMTKAQKIIGSVQQMAPLVKVMMGSFSSSKKKSDNSKMVDLEDDDWSPPKKKRTKKKKRRTGGGGYAKGGRSRRRRTGTKRRPGAKRRRPAQDE</sequence>
<feature type="compositionally biased region" description="Basic residues" evidence="1">
    <location>
        <begin position="158"/>
        <end position="170"/>
    </location>
</feature>
<dbReference type="EMBL" id="CP051428">
    <property type="protein sequence ID" value="QJC53551.1"/>
    <property type="molecule type" value="Genomic_DNA"/>
</dbReference>
<evidence type="ECO:0000313" key="3">
    <source>
        <dbReference type="Proteomes" id="UP000502136"/>
    </source>
</evidence>
<keyword evidence="3" id="KW-1185">Reference proteome</keyword>
<dbReference type="Proteomes" id="UP000502136">
    <property type="component" value="Chromosome"/>
</dbReference>
<protein>
    <recommendedName>
        <fullName evidence="4">Tyrosine protein kinase</fullName>
    </recommendedName>
</protein>
<feature type="compositionally biased region" description="Basic residues" evidence="1">
    <location>
        <begin position="179"/>
        <end position="203"/>
    </location>
</feature>
<feature type="region of interest" description="Disordered" evidence="1">
    <location>
        <begin position="136"/>
        <end position="203"/>
    </location>
</feature>
<feature type="compositionally biased region" description="Basic and acidic residues" evidence="1">
    <location>
        <begin position="140"/>
        <end position="149"/>
    </location>
</feature>
<evidence type="ECO:0000313" key="2">
    <source>
        <dbReference type="EMBL" id="QJC53551.1"/>
    </source>
</evidence>
<dbReference type="AlphaFoldDB" id="A0A6H2H1I5"/>
<evidence type="ECO:0008006" key="4">
    <source>
        <dbReference type="Google" id="ProtNLM"/>
    </source>
</evidence>
<name>A0A6H2H1I5_9BACL</name>